<evidence type="ECO:0000313" key="2">
    <source>
        <dbReference type="Proteomes" id="UP000784294"/>
    </source>
</evidence>
<comment type="caution">
    <text evidence="1">The sequence shown here is derived from an EMBL/GenBank/DDBJ whole genome shotgun (WGS) entry which is preliminary data.</text>
</comment>
<proteinExistence type="predicted"/>
<organism evidence="1 2">
    <name type="scientific">Protopolystoma xenopodis</name>
    <dbReference type="NCBI Taxonomy" id="117903"/>
    <lineage>
        <taxon>Eukaryota</taxon>
        <taxon>Metazoa</taxon>
        <taxon>Spiralia</taxon>
        <taxon>Lophotrochozoa</taxon>
        <taxon>Platyhelminthes</taxon>
        <taxon>Monogenea</taxon>
        <taxon>Polyopisthocotylea</taxon>
        <taxon>Polystomatidea</taxon>
        <taxon>Polystomatidae</taxon>
        <taxon>Protopolystoma</taxon>
    </lineage>
</organism>
<dbReference type="Proteomes" id="UP000784294">
    <property type="component" value="Unassembled WGS sequence"/>
</dbReference>
<accession>A0A3S5FCS9</accession>
<sequence length="59" mass="6496">MHSKPTYPNRITVAKVRAAENSVKPFPEPDIEQMLIDARRDPETATLQEGGGQVSVTSM</sequence>
<dbReference type="AlphaFoldDB" id="A0A3S5FCS9"/>
<dbReference type="EMBL" id="CAAALY010021294">
    <property type="protein sequence ID" value="VEL14478.1"/>
    <property type="molecule type" value="Genomic_DNA"/>
</dbReference>
<reference evidence="1" key="1">
    <citation type="submission" date="2018-11" db="EMBL/GenBank/DDBJ databases">
        <authorList>
            <consortium name="Pathogen Informatics"/>
        </authorList>
    </citation>
    <scope>NUCLEOTIDE SEQUENCE</scope>
</reference>
<gene>
    <name evidence="1" type="ORF">PXEA_LOCUS7918</name>
</gene>
<name>A0A3S5FCS9_9PLAT</name>
<keyword evidence="2" id="KW-1185">Reference proteome</keyword>
<protein>
    <submittedName>
        <fullName evidence="1">Uncharacterized protein</fullName>
    </submittedName>
</protein>
<evidence type="ECO:0000313" key="1">
    <source>
        <dbReference type="EMBL" id="VEL14478.1"/>
    </source>
</evidence>